<dbReference type="AlphaFoldDB" id="A0A7N1A2I0"/>
<evidence type="ECO:0000256" key="4">
    <source>
        <dbReference type="ARBA" id="ARBA00022679"/>
    </source>
</evidence>
<dbReference type="GO" id="GO:0005524">
    <property type="term" value="F:ATP binding"/>
    <property type="evidence" value="ECO:0007669"/>
    <property type="project" value="UniProtKB-KW"/>
</dbReference>
<dbReference type="FunFam" id="3.30.200.20:FF:000032">
    <property type="entry name" value="Serine/threonine-protein kinase D6PK-like"/>
    <property type="match status" value="1"/>
</dbReference>
<keyword evidence="13" id="KW-1185">Reference proteome</keyword>
<evidence type="ECO:0000313" key="13">
    <source>
        <dbReference type="Proteomes" id="UP000594263"/>
    </source>
</evidence>
<feature type="region of interest" description="Disordered" evidence="10">
    <location>
        <begin position="362"/>
        <end position="381"/>
    </location>
</feature>
<dbReference type="EC" id="2.7.11.1" evidence="2"/>
<reference evidence="12" key="1">
    <citation type="submission" date="2021-01" db="UniProtKB">
        <authorList>
            <consortium name="EnsemblPlants"/>
        </authorList>
    </citation>
    <scope>IDENTIFICATION</scope>
</reference>
<evidence type="ECO:0000256" key="3">
    <source>
        <dbReference type="ARBA" id="ARBA00022527"/>
    </source>
</evidence>
<dbReference type="FunFam" id="1.10.510.10:FF:000294">
    <property type="entry name" value="Serine/threonine-protein kinase OXI1"/>
    <property type="match status" value="1"/>
</dbReference>
<evidence type="ECO:0000256" key="8">
    <source>
        <dbReference type="ARBA" id="ARBA00047899"/>
    </source>
</evidence>
<evidence type="ECO:0000259" key="11">
    <source>
        <dbReference type="PROSITE" id="PS50011"/>
    </source>
</evidence>
<dbReference type="SMART" id="SM00220">
    <property type="entry name" value="S_TKc"/>
    <property type="match status" value="1"/>
</dbReference>
<dbReference type="InterPro" id="IPR008271">
    <property type="entry name" value="Ser/Thr_kinase_AS"/>
</dbReference>
<comment type="catalytic activity">
    <reaction evidence="8">
        <text>L-threonyl-[protein] + ATP = O-phospho-L-threonyl-[protein] + ADP + H(+)</text>
        <dbReference type="Rhea" id="RHEA:46608"/>
        <dbReference type="Rhea" id="RHEA-COMP:11060"/>
        <dbReference type="Rhea" id="RHEA-COMP:11605"/>
        <dbReference type="ChEBI" id="CHEBI:15378"/>
        <dbReference type="ChEBI" id="CHEBI:30013"/>
        <dbReference type="ChEBI" id="CHEBI:30616"/>
        <dbReference type="ChEBI" id="CHEBI:61977"/>
        <dbReference type="ChEBI" id="CHEBI:456216"/>
        <dbReference type="EC" id="2.7.11.1"/>
    </reaction>
</comment>
<accession>A0A7N1A2I0</accession>
<evidence type="ECO:0000256" key="9">
    <source>
        <dbReference type="ARBA" id="ARBA00048679"/>
    </source>
</evidence>
<evidence type="ECO:0000256" key="10">
    <source>
        <dbReference type="SAM" id="MobiDB-lite"/>
    </source>
</evidence>
<organism evidence="12 13">
    <name type="scientific">Kalanchoe fedtschenkoi</name>
    <name type="common">Lavender scallops</name>
    <name type="synonym">South American air plant</name>
    <dbReference type="NCBI Taxonomy" id="63787"/>
    <lineage>
        <taxon>Eukaryota</taxon>
        <taxon>Viridiplantae</taxon>
        <taxon>Streptophyta</taxon>
        <taxon>Embryophyta</taxon>
        <taxon>Tracheophyta</taxon>
        <taxon>Spermatophyta</taxon>
        <taxon>Magnoliopsida</taxon>
        <taxon>eudicotyledons</taxon>
        <taxon>Gunneridae</taxon>
        <taxon>Pentapetalae</taxon>
        <taxon>Saxifragales</taxon>
        <taxon>Crassulaceae</taxon>
        <taxon>Kalanchoe</taxon>
    </lineage>
</organism>
<dbReference type="Gramene" id="Kaladp0081s0222.2.v1.1">
    <property type="protein sequence ID" value="Kaladp0081s0222.2.v1.1"/>
    <property type="gene ID" value="Kaladp0081s0222.v1.1"/>
</dbReference>
<evidence type="ECO:0000256" key="5">
    <source>
        <dbReference type="ARBA" id="ARBA00022741"/>
    </source>
</evidence>
<dbReference type="GO" id="GO:0004674">
    <property type="term" value="F:protein serine/threonine kinase activity"/>
    <property type="evidence" value="ECO:0007669"/>
    <property type="project" value="UniProtKB-KW"/>
</dbReference>
<dbReference type="PROSITE" id="PS00108">
    <property type="entry name" value="PROTEIN_KINASE_ST"/>
    <property type="match status" value="1"/>
</dbReference>
<evidence type="ECO:0000256" key="1">
    <source>
        <dbReference type="ARBA" id="ARBA00009903"/>
    </source>
</evidence>
<keyword evidence="7" id="KW-0067">ATP-binding</keyword>
<dbReference type="Gramene" id="Kaladp0081s0222.1.v1.1">
    <property type="protein sequence ID" value="Kaladp0081s0222.1.v1.1"/>
    <property type="gene ID" value="Kaladp0081s0222.v1.1"/>
</dbReference>
<dbReference type="SUPFAM" id="SSF56112">
    <property type="entry name" value="Protein kinase-like (PK-like)"/>
    <property type="match status" value="1"/>
</dbReference>
<dbReference type="PANTHER" id="PTHR45637">
    <property type="entry name" value="FLIPPASE KINASE 1-RELATED"/>
    <property type="match status" value="1"/>
</dbReference>
<dbReference type="EnsemblPlants" id="Kaladp0081s0222.2.v1.1">
    <property type="protein sequence ID" value="Kaladp0081s0222.2.v1.1"/>
    <property type="gene ID" value="Kaladp0081s0222.v1.1"/>
</dbReference>
<evidence type="ECO:0000256" key="2">
    <source>
        <dbReference type="ARBA" id="ARBA00012513"/>
    </source>
</evidence>
<name>A0A7N1A2I0_KALFE</name>
<dbReference type="Pfam" id="PF00069">
    <property type="entry name" value="Pkinase"/>
    <property type="match status" value="2"/>
</dbReference>
<dbReference type="FunFam" id="1.10.510.10:FF:000020">
    <property type="entry name" value="serine/threonine-protein kinase D6PK-like"/>
    <property type="match status" value="1"/>
</dbReference>
<dbReference type="InterPro" id="IPR000719">
    <property type="entry name" value="Prot_kinase_dom"/>
</dbReference>
<evidence type="ECO:0000313" key="12">
    <source>
        <dbReference type="EnsemblPlants" id="Kaladp0081s0222.2.v1.1"/>
    </source>
</evidence>
<comment type="catalytic activity">
    <reaction evidence="9">
        <text>L-seryl-[protein] + ATP = O-phospho-L-seryl-[protein] + ADP + H(+)</text>
        <dbReference type="Rhea" id="RHEA:17989"/>
        <dbReference type="Rhea" id="RHEA-COMP:9863"/>
        <dbReference type="Rhea" id="RHEA-COMP:11604"/>
        <dbReference type="ChEBI" id="CHEBI:15378"/>
        <dbReference type="ChEBI" id="CHEBI:29999"/>
        <dbReference type="ChEBI" id="CHEBI:30616"/>
        <dbReference type="ChEBI" id="CHEBI:83421"/>
        <dbReference type="ChEBI" id="CHEBI:456216"/>
        <dbReference type="EC" id="2.7.11.1"/>
    </reaction>
</comment>
<dbReference type="Gene3D" id="3.30.200.20">
    <property type="entry name" value="Phosphorylase Kinase, domain 1"/>
    <property type="match status" value="1"/>
</dbReference>
<dbReference type="Proteomes" id="UP000594263">
    <property type="component" value="Unplaced"/>
</dbReference>
<evidence type="ECO:0000256" key="6">
    <source>
        <dbReference type="ARBA" id="ARBA00022777"/>
    </source>
</evidence>
<keyword evidence="5" id="KW-0547">Nucleotide-binding</keyword>
<keyword evidence="4" id="KW-0808">Transferase</keyword>
<feature type="domain" description="Protein kinase" evidence="11">
    <location>
        <begin position="405"/>
        <end position="738"/>
    </location>
</feature>
<evidence type="ECO:0000256" key="7">
    <source>
        <dbReference type="ARBA" id="ARBA00022840"/>
    </source>
</evidence>
<dbReference type="InterPro" id="IPR011009">
    <property type="entry name" value="Kinase-like_dom_sf"/>
</dbReference>
<dbReference type="PROSITE" id="PS50011">
    <property type="entry name" value="PROTEIN_KINASE_DOM"/>
    <property type="match status" value="1"/>
</dbReference>
<proteinExistence type="inferred from homology"/>
<keyword evidence="3" id="KW-0723">Serine/threonine-protein kinase</keyword>
<feature type="compositionally biased region" description="Low complexity" evidence="10">
    <location>
        <begin position="362"/>
        <end position="375"/>
    </location>
</feature>
<sequence length="778" mass="84598">MGTEIVESADSESGCLTGSCGKKYAMDDDINRLFDAVIRSSRVDSGQQVSRDALLKKAMKKPIRAGSSPSSSTGVSLKQALRGICISQASELAAMRRLSRPQHPGLSGARDVESVRKFNRAVRLEGKESAVGVLLVPEHNTPISRFPIMGPLDPDASSSDATVSKARMGEKLRQLGKVKIHAEVGATNLGRNESLQDSGNFCRVLPDDVVCPGDIVRSPVQTATNKDRVGELRCAPSTSSAQSKTGKLPSKSVQLIKPFLWSKNRGRKIVERDPCSSSNSCSFRAKVEVDNPPCQTSSCPSDLNAHPMPGDAGCQVEDGFDALHPNSSCIARLKSSKSRSRGAGDLSQSSKSSVGDLSCSTSVSEGSSFSRSSLSGCRPHMSKDPRWGAVRHVQKLHGHLSFDHFKLLKKLGCGDIGTVYLAELCGTNSLFAMKVMDNEFLISMNKMPRAQTEREIMQILDHPFLPSLYAHLTTDKFSCLVMEYCRGGDLHVLRQKQPGRCFSEQAARFYGAEVVLALEYLHLQGVVYRDLKPENILVREDGHIMLTDFDLSLRCSVRATLVKSSSAPASASTTKKSAPCVDSTCMDPFCVHPSWRVPCFTPKASSARIRKLKSDQAGEVSPFPQVVVEPTSARSNSFVGTHEYLAPEIIEGEGHGSAVDWWTLGVFMYELLYGKTPFKGGTNEGTLANVISRPLTFPQTPMVGFHARDLIQRLLTKEPDARLGSSRGAAEIKQHSFFEGLNWALVRCAAPPELPNLVDAEGLGAGEKCQKDELFEQF</sequence>
<comment type="similarity">
    <text evidence="1">Belongs to the protein kinase superfamily. AGC Ser/Thr protein kinase family.</text>
</comment>
<keyword evidence="6" id="KW-0418">Kinase</keyword>
<dbReference type="CDD" id="cd05574">
    <property type="entry name" value="STKc_phototropin_like"/>
    <property type="match status" value="1"/>
</dbReference>
<dbReference type="EnsemblPlants" id="Kaladp0081s0222.1.v1.1">
    <property type="protein sequence ID" value="Kaladp0081s0222.1.v1.1"/>
    <property type="gene ID" value="Kaladp0081s0222.v1.1"/>
</dbReference>
<dbReference type="Gene3D" id="1.10.510.10">
    <property type="entry name" value="Transferase(Phosphotransferase) domain 1"/>
    <property type="match status" value="2"/>
</dbReference>
<protein>
    <recommendedName>
        <fullName evidence="2">non-specific serine/threonine protein kinase</fullName>
        <ecNumber evidence="2">2.7.11.1</ecNumber>
    </recommendedName>
</protein>